<organism evidence="2 3">
    <name type="scientific">Paraburkholderia sartisoli</name>
    <dbReference type="NCBI Taxonomy" id="83784"/>
    <lineage>
        <taxon>Bacteria</taxon>
        <taxon>Pseudomonadati</taxon>
        <taxon>Pseudomonadota</taxon>
        <taxon>Betaproteobacteria</taxon>
        <taxon>Burkholderiales</taxon>
        <taxon>Burkholderiaceae</taxon>
        <taxon>Paraburkholderia</taxon>
    </lineage>
</organism>
<dbReference type="RefSeq" id="WP_090533743.1">
    <property type="nucleotide sequence ID" value="NZ_FNRQ01000003.1"/>
</dbReference>
<keyword evidence="1" id="KW-0732">Signal</keyword>
<dbReference type="AlphaFoldDB" id="A0A1H4EP81"/>
<evidence type="ECO:0000313" key="3">
    <source>
        <dbReference type="Proteomes" id="UP000198638"/>
    </source>
</evidence>
<gene>
    <name evidence="2" type="ORF">SAMN05192564_103469</name>
</gene>
<sequence>MIGIKGFARLGTWCATAVASVLLVTACGTVRQTAAPALSAADAVAVAPIANYSETPDAGRSAGSIAANALRASGLTNVRVAPADASANAMFDTAQGDSISKKLDWARAQHVKYVLTGAVEEWRYKAGVDGEPAVGVTFELLDVSSGLVVWSATGTRTGWSRSGLSDVATVLIGKVLSPLGAGH</sequence>
<name>A0A1H4EP81_9BURK</name>
<feature type="signal peptide" evidence="1">
    <location>
        <begin position="1"/>
        <end position="19"/>
    </location>
</feature>
<accession>A0A1H4EP81</accession>
<keyword evidence="3" id="KW-1185">Reference proteome</keyword>
<evidence type="ECO:0000256" key="1">
    <source>
        <dbReference type="SAM" id="SignalP"/>
    </source>
</evidence>
<feature type="chain" id="PRO_5011433670" evidence="1">
    <location>
        <begin position="20"/>
        <end position="183"/>
    </location>
</feature>
<dbReference type="EMBL" id="FNRQ01000003">
    <property type="protein sequence ID" value="SEA86052.1"/>
    <property type="molecule type" value="Genomic_DNA"/>
</dbReference>
<dbReference type="STRING" id="83784.SAMN05192564_103469"/>
<reference evidence="3" key="1">
    <citation type="submission" date="2016-10" db="EMBL/GenBank/DDBJ databases">
        <authorList>
            <person name="Varghese N."/>
            <person name="Submissions S."/>
        </authorList>
    </citation>
    <scope>NUCLEOTIDE SEQUENCE [LARGE SCALE GENOMIC DNA]</scope>
    <source>
        <strain evidence="3">LMG 24000</strain>
    </source>
</reference>
<dbReference type="Proteomes" id="UP000198638">
    <property type="component" value="Unassembled WGS sequence"/>
</dbReference>
<protein>
    <submittedName>
        <fullName evidence="2">TolB amino-terminal domain-containing protein</fullName>
    </submittedName>
</protein>
<dbReference type="PROSITE" id="PS51257">
    <property type="entry name" value="PROKAR_LIPOPROTEIN"/>
    <property type="match status" value="1"/>
</dbReference>
<dbReference type="OrthoDB" id="9791579at2"/>
<proteinExistence type="predicted"/>
<dbReference type="Gene3D" id="3.40.50.10610">
    <property type="entry name" value="ABC-type transport auxiliary lipoprotein component"/>
    <property type="match status" value="1"/>
</dbReference>
<evidence type="ECO:0000313" key="2">
    <source>
        <dbReference type="EMBL" id="SEA86052.1"/>
    </source>
</evidence>